<dbReference type="EMBL" id="JAUSTQ010000010">
    <property type="protein sequence ID" value="MDQ0160271.1"/>
    <property type="molecule type" value="Genomic_DNA"/>
</dbReference>
<accession>A0ABT9VH42</accession>
<keyword evidence="3" id="KW-1185">Reference proteome</keyword>
<keyword evidence="1" id="KW-0472">Membrane</keyword>
<keyword evidence="1" id="KW-1133">Transmembrane helix</keyword>
<dbReference type="RefSeq" id="WP_306977403.1">
    <property type="nucleotide sequence ID" value="NZ_JAUSTQ010000010.1"/>
</dbReference>
<organism evidence="2 3">
    <name type="scientific">Alkalibacillus salilacus</name>
    <dbReference type="NCBI Taxonomy" id="284582"/>
    <lineage>
        <taxon>Bacteria</taxon>
        <taxon>Bacillati</taxon>
        <taxon>Bacillota</taxon>
        <taxon>Bacilli</taxon>
        <taxon>Bacillales</taxon>
        <taxon>Bacillaceae</taxon>
        <taxon>Alkalibacillus</taxon>
    </lineage>
</organism>
<protein>
    <submittedName>
        <fullName evidence="2">Uncharacterized protein</fullName>
    </submittedName>
</protein>
<evidence type="ECO:0000313" key="3">
    <source>
        <dbReference type="Proteomes" id="UP001224359"/>
    </source>
</evidence>
<keyword evidence="1" id="KW-0812">Transmembrane</keyword>
<comment type="caution">
    <text evidence="2">The sequence shown here is derived from an EMBL/GenBank/DDBJ whole genome shotgun (WGS) entry which is preliminary data.</text>
</comment>
<evidence type="ECO:0000256" key="1">
    <source>
        <dbReference type="SAM" id="Phobius"/>
    </source>
</evidence>
<sequence>MHETRSVETNYTKKFVERMKAMQGKMTLGLVILAIVLMVAWLMYHWLI</sequence>
<reference evidence="2 3" key="1">
    <citation type="submission" date="2023-07" db="EMBL/GenBank/DDBJ databases">
        <title>Genomic Encyclopedia of Type Strains, Phase IV (KMG-IV): sequencing the most valuable type-strain genomes for metagenomic binning, comparative biology and taxonomic classification.</title>
        <authorList>
            <person name="Goeker M."/>
        </authorList>
    </citation>
    <scope>NUCLEOTIDE SEQUENCE [LARGE SCALE GENOMIC DNA]</scope>
    <source>
        <strain evidence="2 3">DSM 16460</strain>
    </source>
</reference>
<proteinExistence type="predicted"/>
<name>A0ABT9VH42_9BACI</name>
<gene>
    <name evidence="2" type="ORF">J2S77_002274</name>
</gene>
<dbReference type="Proteomes" id="UP001224359">
    <property type="component" value="Unassembled WGS sequence"/>
</dbReference>
<evidence type="ECO:0000313" key="2">
    <source>
        <dbReference type="EMBL" id="MDQ0160271.1"/>
    </source>
</evidence>
<feature type="transmembrane region" description="Helical" evidence="1">
    <location>
        <begin position="28"/>
        <end position="47"/>
    </location>
</feature>